<feature type="signal peptide" evidence="6">
    <location>
        <begin position="1"/>
        <end position="26"/>
    </location>
</feature>
<organism evidence="7 8">
    <name type="scientific">Solanum commersonii</name>
    <name type="common">Commerson's wild potato</name>
    <name type="synonym">Commerson's nightshade</name>
    <dbReference type="NCBI Taxonomy" id="4109"/>
    <lineage>
        <taxon>Eukaryota</taxon>
        <taxon>Viridiplantae</taxon>
        <taxon>Streptophyta</taxon>
        <taxon>Embryophyta</taxon>
        <taxon>Tracheophyta</taxon>
        <taxon>Spermatophyta</taxon>
        <taxon>Magnoliopsida</taxon>
        <taxon>eudicotyledons</taxon>
        <taxon>Gunneridae</taxon>
        <taxon>Pentapetalae</taxon>
        <taxon>asterids</taxon>
        <taxon>lamiids</taxon>
        <taxon>Solanales</taxon>
        <taxon>Solanaceae</taxon>
        <taxon>Solanoideae</taxon>
        <taxon>Solaneae</taxon>
        <taxon>Solanum</taxon>
    </lineage>
</organism>
<evidence type="ECO:0000256" key="3">
    <source>
        <dbReference type="ARBA" id="ARBA00022471"/>
    </source>
</evidence>
<evidence type="ECO:0008006" key="9">
    <source>
        <dbReference type="Google" id="ProtNLM"/>
    </source>
</evidence>
<comment type="subcellular location">
    <subcellularLocation>
        <location evidence="1">Secreted</location>
    </subcellularLocation>
</comment>
<keyword evidence="4" id="KW-0964">Secreted</keyword>
<comment type="caution">
    <text evidence="7">The sequence shown here is derived from an EMBL/GenBank/DDBJ whole genome shotgun (WGS) entry which is preliminary data.</text>
</comment>
<gene>
    <name evidence="7" type="ORF">H5410_048917</name>
</gene>
<keyword evidence="3" id="KW-0713">Self-incompatibility</keyword>
<keyword evidence="5 6" id="KW-0732">Signal</keyword>
<evidence type="ECO:0000256" key="5">
    <source>
        <dbReference type="ARBA" id="ARBA00022729"/>
    </source>
</evidence>
<feature type="chain" id="PRO_5039946284" description="S-protein homolog" evidence="6">
    <location>
        <begin position="27"/>
        <end position="335"/>
    </location>
</feature>
<dbReference type="EMBL" id="JACXVP010000009">
    <property type="protein sequence ID" value="KAG5588483.1"/>
    <property type="molecule type" value="Genomic_DNA"/>
</dbReference>
<evidence type="ECO:0000256" key="2">
    <source>
        <dbReference type="ARBA" id="ARBA00005581"/>
    </source>
</evidence>
<sequence>MSHLLFKTIFIFLLLSFHLSFHQTEASIFHHFLVAIFNNLPNNDVPLTVHCQSRDDDLGYHNLTVGQSFNFTFRENIFWRTVFYCHFWWHPKETSFDVFNKGQRCIKHGPYYSHNCIWVAFSDVFTLNGTEASIFHRFLVAIFNNLPNNDIPLTLHCQSDDKDLGYHNLTVGQSFNFTFHEDIIWKTVFYCRFWWHPKEIEFDVFNNGQRCIKHGPIYSHDCIWEAGIRPKFLVSIFSSLPNNNVPLTVHCQSRDDDLGFHNITVGQSYNFTFYENFFWRTVFFCHFWWHPKEISFDVFNKGQKCIKKGPVYSHDCIWIAELDGFTLNGVKEHDW</sequence>
<evidence type="ECO:0000256" key="4">
    <source>
        <dbReference type="ARBA" id="ARBA00022525"/>
    </source>
</evidence>
<accession>A0A9J5XJK2</accession>
<dbReference type="InterPro" id="IPR010264">
    <property type="entry name" value="Self-incomp_S1"/>
</dbReference>
<proteinExistence type="inferred from homology"/>
<protein>
    <recommendedName>
        <fullName evidence="9">S-protein homolog</fullName>
    </recommendedName>
</protein>
<evidence type="ECO:0000313" key="7">
    <source>
        <dbReference type="EMBL" id="KAG5588483.1"/>
    </source>
</evidence>
<keyword evidence="8" id="KW-1185">Reference proteome</keyword>
<evidence type="ECO:0000256" key="1">
    <source>
        <dbReference type="ARBA" id="ARBA00004613"/>
    </source>
</evidence>
<evidence type="ECO:0000256" key="6">
    <source>
        <dbReference type="SAM" id="SignalP"/>
    </source>
</evidence>
<dbReference type="GO" id="GO:0060320">
    <property type="term" value="P:rejection of self pollen"/>
    <property type="evidence" value="ECO:0007669"/>
    <property type="project" value="UniProtKB-KW"/>
</dbReference>
<dbReference type="Pfam" id="PF05938">
    <property type="entry name" value="Self-incomp_S1"/>
    <property type="match status" value="3"/>
</dbReference>
<evidence type="ECO:0000313" key="8">
    <source>
        <dbReference type="Proteomes" id="UP000824120"/>
    </source>
</evidence>
<dbReference type="PANTHER" id="PTHR31232:SF172">
    <property type="entry name" value="S-PROTEIN HOMOLOG"/>
    <property type="match status" value="1"/>
</dbReference>
<comment type="similarity">
    <text evidence="2">Belongs to the plant self-incompatibility (S1) protein family.</text>
</comment>
<dbReference type="AlphaFoldDB" id="A0A9J5XJK2"/>
<dbReference type="OrthoDB" id="1748698at2759"/>
<dbReference type="Proteomes" id="UP000824120">
    <property type="component" value="Chromosome 9"/>
</dbReference>
<dbReference type="PANTHER" id="PTHR31232">
    <property type="match status" value="1"/>
</dbReference>
<dbReference type="GO" id="GO:0005576">
    <property type="term" value="C:extracellular region"/>
    <property type="evidence" value="ECO:0007669"/>
    <property type="project" value="UniProtKB-SubCell"/>
</dbReference>
<name>A0A9J5XJK2_SOLCO</name>
<reference evidence="7 8" key="1">
    <citation type="submission" date="2020-09" db="EMBL/GenBank/DDBJ databases">
        <title>De no assembly of potato wild relative species, Solanum commersonii.</title>
        <authorList>
            <person name="Cho K."/>
        </authorList>
    </citation>
    <scope>NUCLEOTIDE SEQUENCE [LARGE SCALE GENOMIC DNA]</scope>
    <source>
        <strain evidence="7">LZ3.2</strain>
        <tissue evidence="7">Leaf</tissue>
    </source>
</reference>